<protein>
    <recommendedName>
        <fullName evidence="3">ABC-type amino acid transport substrate-binding protein</fullName>
    </recommendedName>
</protein>
<dbReference type="Proteomes" id="UP000186895">
    <property type="component" value="Unassembled WGS sequence"/>
</dbReference>
<gene>
    <name evidence="1" type="ORF">SAMN05421647_11119</name>
</gene>
<dbReference type="RefSeq" id="WP_076465475.1">
    <property type="nucleotide sequence ID" value="NZ_FTMN01000011.1"/>
</dbReference>
<dbReference type="EMBL" id="FTMN01000011">
    <property type="protein sequence ID" value="SIQ90824.1"/>
    <property type="molecule type" value="Genomic_DNA"/>
</dbReference>
<name>A0A1N6WL86_9GAMM</name>
<evidence type="ECO:0008006" key="3">
    <source>
        <dbReference type="Google" id="ProtNLM"/>
    </source>
</evidence>
<dbReference type="eggNOG" id="COG0834">
    <property type="taxonomic scope" value="Bacteria"/>
</dbReference>
<organism evidence="1 2">
    <name type="scientific">Marinobacterium stanieri</name>
    <dbReference type="NCBI Taxonomy" id="49186"/>
    <lineage>
        <taxon>Bacteria</taxon>
        <taxon>Pseudomonadati</taxon>
        <taxon>Pseudomonadota</taxon>
        <taxon>Gammaproteobacteria</taxon>
        <taxon>Oceanospirillales</taxon>
        <taxon>Oceanospirillaceae</taxon>
        <taxon>Marinobacterium</taxon>
    </lineage>
</organism>
<sequence length="299" mass="34205">MAPQRLTVLLLVLILCWAGTLQAQTLGIRYQLGESTNDARYSYFLTILNMALEATRHDYGPYQLIRPETGTSQQRAFELVSSGQGLDIFWGMSSIRREHLAHAVPFPLMRGLLAVRVPLVPKNKTQIFNDIDSVKALSALTAVQGAGWPDTRILRHNGLPVLTSSRYESLFDMLRRGRADYFPRSVMEVWDELNSPLGQDLSISSKLLLVYKGPIYFFVHKENHALAERLQVGLERLWRSGRFNSLFFSRPEIRKALALINNRGYQVIRLSAPWRLPSLDKVQDAYWLPLPAQAREQRR</sequence>
<evidence type="ECO:0000313" key="2">
    <source>
        <dbReference type="Proteomes" id="UP000186895"/>
    </source>
</evidence>
<dbReference type="SUPFAM" id="SSF53850">
    <property type="entry name" value="Periplasmic binding protein-like II"/>
    <property type="match status" value="1"/>
</dbReference>
<accession>A0A1N6WL86</accession>
<keyword evidence="2" id="KW-1185">Reference proteome</keyword>
<proteinExistence type="predicted"/>
<reference evidence="1 2" key="1">
    <citation type="submission" date="2017-01" db="EMBL/GenBank/DDBJ databases">
        <authorList>
            <person name="Mah S.A."/>
            <person name="Swanson W.J."/>
            <person name="Moy G.W."/>
            <person name="Vacquier V.D."/>
        </authorList>
    </citation>
    <scope>NUCLEOTIDE SEQUENCE [LARGE SCALE GENOMIC DNA]</scope>
    <source>
        <strain evidence="1 2">DSM 7027</strain>
    </source>
</reference>
<dbReference type="STRING" id="49186.SAMN05421647_11119"/>
<dbReference type="AlphaFoldDB" id="A0A1N6WL86"/>
<evidence type="ECO:0000313" key="1">
    <source>
        <dbReference type="EMBL" id="SIQ90824.1"/>
    </source>
</evidence>